<feature type="transmembrane region" description="Helical" evidence="5">
    <location>
        <begin position="86"/>
        <end position="116"/>
    </location>
</feature>
<keyword evidence="8" id="KW-1185">Reference proteome</keyword>
<reference evidence="8" key="1">
    <citation type="submission" date="2011-12" db="EMBL/GenBank/DDBJ databases">
        <title>The Draft Genome of Lepisosteus oculatus.</title>
        <authorList>
            <consortium name="The Broad Institute Genome Assembly &amp; Analysis Group"/>
            <consortium name="Computational R&amp;D Group"/>
            <consortium name="and Sequencing Platform"/>
            <person name="Di Palma F."/>
            <person name="Alfoldi J."/>
            <person name="Johnson J."/>
            <person name="Berlin A."/>
            <person name="Gnerre S."/>
            <person name="Jaffe D."/>
            <person name="MacCallum I."/>
            <person name="Young S."/>
            <person name="Walker B.J."/>
            <person name="Lander E.S."/>
            <person name="Lindblad-Toh K."/>
        </authorList>
    </citation>
    <scope>NUCLEOTIDE SEQUENCE [LARGE SCALE GENOMIC DNA]</scope>
</reference>
<dbReference type="PRINTS" id="PR00237">
    <property type="entry name" value="GPCRRHODOPSN"/>
</dbReference>
<dbReference type="OMA" id="CRQNHIS"/>
<evidence type="ECO:0000256" key="4">
    <source>
        <dbReference type="ARBA" id="ARBA00023136"/>
    </source>
</evidence>
<keyword evidence="4 5" id="KW-0472">Membrane</keyword>
<keyword evidence="3 5" id="KW-1133">Transmembrane helix</keyword>
<dbReference type="InParanoid" id="W5NNU7"/>
<dbReference type="PANTHER" id="PTHR26451">
    <property type="entry name" value="G_PROTEIN_RECEP_F1_2 DOMAIN-CONTAINING PROTEIN"/>
    <property type="match status" value="1"/>
</dbReference>
<name>W5NNU7_LEPOC</name>
<organism evidence="7 8">
    <name type="scientific">Lepisosteus oculatus</name>
    <name type="common">Spotted gar</name>
    <dbReference type="NCBI Taxonomy" id="7918"/>
    <lineage>
        <taxon>Eukaryota</taxon>
        <taxon>Metazoa</taxon>
        <taxon>Chordata</taxon>
        <taxon>Craniata</taxon>
        <taxon>Vertebrata</taxon>
        <taxon>Euteleostomi</taxon>
        <taxon>Actinopterygii</taxon>
        <taxon>Neopterygii</taxon>
        <taxon>Holostei</taxon>
        <taxon>Semionotiformes</taxon>
        <taxon>Lepisosteidae</taxon>
        <taxon>Lepisosteus</taxon>
    </lineage>
</organism>
<dbReference type="Proteomes" id="UP000018468">
    <property type="component" value="Linkage group LG3"/>
</dbReference>
<dbReference type="eggNOG" id="KOG3656">
    <property type="taxonomic scope" value="Eukaryota"/>
</dbReference>
<dbReference type="InterPro" id="IPR052921">
    <property type="entry name" value="GPCR1_Superfamily_Member"/>
</dbReference>
<dbReference type="InterPro" id="IPR000276">
    <property type="entry name" value="GPCR_Rhodpsn"/>
</dbReference>
<feature type="transmembrane region" description="Helical" evidence="5">
    <location>
        <begin position="137"/>
        <end position="159"/>
    </location>
</feature>
<dbReference type="GO" id="GO:0004930">
    <property type="term" value="F:G protein-coupled receptor activity"/>
    <property type="evidence" value="ECO:0007669"/>
    <property type="project" value="InterPro"/>
</dbReference>
<accession>W5NNU7</accession>
<dbReference type="InterPro" id="IPR017452">
    <property type="entry name" value="GPCR_Rhodpsn_7TM"/>
</dbReference>
<reference evidence="7" key="3">
    <citation type="submission" date="2025-09" db="UniProtKB">
        <authorList>
            <consortium name="Ensembl"/>
        </authorList>
    </citation>
    <scope>IDENTIFICATION</scope>
</reference>
<dbReference type="GO" id="GO:0004984">
    <property type="term" value="F:olfactory receptor activity"/>
    <property type="evidence" value="ECO:0000318"/>
    <property type="project" value="GO_Central"/>
</dbReference>
<dbReference type="EMBL" id="AHAT01003075">
    <property type="status" value="NOT_ANNOTATED_CDS"/>
    <property type="molecule type" value="Genomic_DNA"/>
</dbReference>
<reference evidence="7" key="2">
    <citation type="submission" date="2025-08" db="UniProtKB">
        <authorList>
            <consortium name="Ensembl"/>
        </authorList>
    </citation>
    <scope>IDENTIFICATION</scope>
</reference>
<dbReference type="PANTHER" id="PTHR26451:SF886">
    <property type="entry name" value="GROWTH HORMONE SECRETAGOGUE RECEPTOR TYPE 1-LIKE-RELATED"/>
    <property type="match status" value="1"/>
</dbReference>
<evidence type="ECO:0000256" key="2">
    <source>
        <dbReference type="ARBA" id="ARBA00022692"/>
    </source>
</evidence>
<evidence type="ECO:0000313" key="7">
    <source>
        <dbReference type="Ensembl" id="ENSLOCP00000022306.1"/>
    </source>
</evidence>
<evidence type="ECO:0000256" key="3">
    <source>
        <dbReference type="ARBA" id="ARBA00022989"/>
    </source>
</evidence>
<feature type="transmembrane region" description="Helical" evidence="5">
    <location>
        <begin position="26"/>
        <end position="47"/>
    </location>
</feature>
<feature type="transmembrane region" description="Helical" evidence="5">
    <location>
        <begin position="233"/>
        <end position="257"/>
    </location>
</feature>
<dbReference type="AlphaFoldDB" id="W5NNU7"/>
<sequence>NATQNNVSTEDIFLIPSLGVRQLRMVVVQVLVAIFLYVNCFMLFTFFKTEIFRTTTRYILFAHSLLSDSVLLFLTDLVVLQVHFNILLPVEFCILLCMIMEIVSNTTPFTITAMCLERYVAICLPLRHADISTLRRTLVGILFIWALSSIYAIIDLFIFTATAPPSYFIEDTFCSYEILLLTEWHSYTRAILSNLEFVVIGIILVFCYIKIMSAARAASGDDTKSSSKAQKTLLLHTMQLLLCLIELLCPFVEMAVLEIDIHIFVTVRYFNFIAFTLASRCLSPLVYGLRDAEFFNALKNYACLRLKKTVSPHF</sequence>
<keyword evidence="2 5" id="KW-0812">Transmembrane</keyword>
<evidence type="ECO:0000313" key="8">
    <source>
        <dbReference type="Proteomes" id="UP000018468"/>
    </source>
</evidence>
<proteinExistence type="predicted"/>
<feature type="domain" description="G-protein coupled receptors family 1 profile" evidence="6">
    <location>
        <begin position="38"/>
        <end position="287"/>
    </location>
</feature>
<feature type="transmembrane region" description="Helical" evidence="5">
    <location>
        <begin position="191"/>
        <end position="212"/>
    </location>
</feature>
<dbReference type="PROSITE" id="PS50262">
    <property type="entry name" value="G_PROTEIN_RECEP_F1_2"/>
    <property type="match status" value="1"/>
</dbReference>
<dbReference type="SUPFAM" id="SSF81321">
    <property type="entry name" value="Family A G protein-coupled receptor-like"/>
    <property type="match status" value="1"/>
</dbReference>
<dbReference type="GO" id="GO:0016020">
    <property type="term" value="C:membrane"/>
    <property type="evidence" value="ECO:0000318"/>
    <property type="project" value="GO_Central"/>
</dbReference>
<feature type="transmembrane region" description="Helical" evidence="5">
    <location>
        <begin position="59"/>
        <end position="80"/>
    </location>
</feature>
<feature type="transmembrane region" description="Helical" evidence="5">
    <location>
        <begin position="269"/>
        <end position="289"/>
    </location>
</feature>
<dbReference type="STRING" id="7918.ENSLOCP00000022306"/>
<dbReference type="GeneTree" id="ENSGT00940000163324"/>
<evidence type="ECO:0000256" key="5">
    <source>
        <dbReference type="SAM" id="Phobius"/>
    </source>
</evidence>
<dbReference type="CDD" id="cd00637">
    <property type="entry name" value="7tm_classA_rhodopsin-like"/>
    <property type="match status" value="1"/>
</dbReference>
<comment type="subcellular location">
    <subcellularLocation>
        <location evidence="1">Membrane</location>
    </subcellularLocation>
</comment>
<dbReference type="GO" id="GO:0005549">
    <property type="term" value="F:odorant binding"/>
    <property type="evidence" value="ECO:0000318"/>
    <property type="project" value="GO_Central"/>
</dbReference>
<protein>
    <recommendedName>
        <fullName evidence="6">G-protein coupled receptors family 1 profile domain-containing protein</fullName>
    </recommendedName>
</protein>
<evidence type="ECO:0000259" key="6">
    <source>
        <dbReference type="PROSITE" id="PS50262"/>
    </source>
</evidence>
<evidence type="ECO:0000256" key="1">
    <source>
        <dbReference type="ARBA" id="ARBA00004370"/>
    </source>
</evidence>
<dbReference type="HOGENOM" id="CLU_077059_0_0_1"/>
<dbReference type="Ensembl" id="ENSLOCT00000022347.1">
    <property type="protein sequence ID" value="ENSLOCP00000022306.1"/>
    <property type="gene ID" value="ENSLOCG00000018205.1"/>
</dbReference>
<dbReference type="GO" id="GO:0050911">
    <property type="term" value="P:detection of chemical stimulus involved in sensory perception of smell"/>
    <property type="evidence" value="ECO:0000318"/>
    <property type="project" value="GO_Central"/>
</dbReference>
<dbReference type="Gene3D" id="1.20.1070.10">
    <property type="entry name" value="Rhodopsin 7-helix transmembrane proteins"/>
    <property type="match status" value="1"/>
</dbReference>
<dbReference type="FunFam" id="1.20.1070.10:FF:000096">
    <property type="entry name" value="Odorant receptor 131-2"/>
    <property type="match status" value="1"/>
</dbReference>
<dbReference type="Pfam" id="PF00001">
    <property type="entry name" value="7tm_1"/>
    <property type="match status" value="1"/>
</dbReference>